<dbReference type="PANTHER" id="PTHR46851:SF23">
    <property type="entry name" value="SWIB_MDM2 DOMAIN-CONTAINING PROTEIN"/>
    <property type="match status" value="1"/>
</dbReference>
<dbReference type="SUPFAM" id="SSF57903">
    <property type="entry name" value="FYVE/PHD zinc finger"/>
    <property type="match status" value="1"/>
</dbReference>
<evidence type="ECO:0000256" key="3">
    <source>
        <dbReference type="ARBA" id="ARBA00022833"/>
    </source>
</evidence>
<dbReference type="InterPro" id="IPR013083">
    <property type="entry name" value="Znf_RING/FYVE/PHD"/>
</dbReference>
<dbReference type="InterPro" id="IPR003121">
    <property type="entry name" value="SWIB_MDM2_domain"/>
</dbReference>
<dbReference type="InterPro" id="IPR001965">
    <property type="entry name" value="Znf_PHD"/>
</dbReference>
<evidence type="ECO:0000259" key="5">
    <source>
        <dbReference type="PROSITE" id="PS51360"/>
    </source>
</evidence>
<dbReference type="CDD" id="cd15568">
    <property type="entry name" value="PHD5_NSD"/>
    <property type="match status" value="1"/>
</dbReference>
<dbReference type="CDD" id="cd10567">
    <property type="entry name" value="SWIB-MDM2_like"/>
    <property type="match status" value="1"/>
</dbReference>
<dbReference type="GO" id="GO:0008270">
    <property type="term" value="F:zinc ion binding"/>
    <property type="evidence" value="ECO:0007669"/>
    <property type="project" value="UniProtKB-KW"/>
</dbReference>
<dbReference type="InterPro" id="IPR058668">
    <property type="entry name" value="NERD_dom"/>
</dbReference>
<sequence>MPRKSKAKKEEICEEVCFYCKDGGLLLVCDYKGCLKAYHPECAGKDDSFVETARRWNCKWHSCFMCHKAAKFQCFCCPQAVCGRCLCDSEFAVIKVDKGFCNHCLKLAVLIEENLDADSDGGRVDFKDINTFEYLFKEYWQVMKKKERLSAEHVYSAKKLLKKGKNYVCDFDSSIIYKKEEKFSESDEESDLQVSDYDGVESGEEYMPVAKKKRSKGKQCAVKRKVEAEKREFMGWGSKSLLEFLASMGKDTSKELSQYEVTSVVTDYCKENKLFDPEKKKKVLCDATLQSLLGRKTLNKNSIYNLLTSHFADNLEESTEGDESGSSSEDKDESFMGTCKRQIKLSPKVPDVQKSCFASIVPENIKLVYLKRSLVEELLKQPETFGEKVTGCFVRVKSDPNDYSQKNSHQLLQIKGIKEILRNGREDTEILMQFFSNFKDLPVSKLSDDDFCKEECEDLHQRVKDGLLKKPTIVELEQKARSLHENITKHWLARELTLLQKRIDLANEKGWRREYPSIKLINIATKVEQ</sequence>
<dbReference type="InterPro" id="IPR004343">
    <property type="entry name" value="Plus-3_dom"/>
</dbReference>
<evidence type="ECO:0000313" key="7">
    <source>
        <dbReference type="EMBL" id="PRQ24428.1"/>
    </source>
</evidence>
<feature type="domain" description="Plus3" evidence="5">
    <location>
        <begin position="359"/>
        <end position="488"/>
    </location>
</feature>
<reference evidence="7 8" key="1">
    <citation type="journal article" date="2018" name="Nat. Genet.">
        <title>The Rosa genome provides new insights in the design of modern roses.</title>
        <authorList>
            <person name="Bendahmane M."/>
        </authorList>
    </citation>
    <scope>NUCLEOTIDE SEQUENCE [LARGE SCALE GENOMIC DNA]</scope>
    <source>
        <strain evidence="8">cv. Old Blush</strain>
    </source>
</reference>
<dbReference type="PROSITE" id="PS51360">
    <property type="entry name" value="PLUS3"/>
    <property type="match status" value="1"/>
</dbReference>
<dbReference type="Gene3D" id="1.10.245.10">
    <property type="entry name" value="SWIB/MDM2 domain"/>
    <property type="match status" value="1"/>
</dbReference>
<evidence type="ECO:0000259" key="6">
    <source>
        <dbReference type="PROSITE" id="PS51925"/>
    </source>
</evidence>
<dbReference type="Pfam" id="PF02201">
    <property type="entry name" value="SWIB"/>
    <property type="match status" value="1"/>
</dbReference>
<proteinExistence type="predicted"/>
<dbReference type="PANTHER" id="PTHR46851">
    <property type="entry name" value="OS01G0884500 PROTEIN"/>
    <property type="match status" value="1"/>
</dbReference>
<dbReference type="InterPro" id="IPR036885">
    <property type="entry name" value="SWIB_MDM2_dom_sf"/>
</dbReference>
<dbReference type="Gene3D" id="3.30.40.10">
    <property type="entry name" value="Zinc/RING finger domain, C3HC4 (zinc finger)"/>
    <property type="match status" value="1"/>
</dbReference>
<evidence type="ECO:0000313" key="8">
    <source>
        <dbReference type="Proteomes" id="UP000238479"/>
    </source>
</evidence>
<feature type="domain" description="DM2" evidence="6">
    <location>
        <begin position="230"/>
        <end position="313"/>
    </location>
</feature>
<evidence type="ECO:0000256" key="4">
    <source>
        <dbReference type="SAM" id="MobiDB-lite"/>
    </source>
</evidence>
<dbReference type="EMBL" id="PDCK01000044">
    <property type="protein sequence ID" value="PRQ24428.1"/>
    <property type="molecule type" value="Genomic_DNA"/>
</dbReference>
<dbReference type="Proteomes" id="UP000238479">
    <property type="component" value="Chromosome 6"/>
</dbReference>
<dbReference type="InterPro" id="IPR045894">
    <property type="entry name" value="At5g08430-like"/>
</dbReference>
<dbReference type="STRING" id="74649.A0A2P6PR77"/>
<dbReference type="Pfam" id="PF03126">
    <property type="entry name" value="Plus-3"/>
    <property type="match status" value="1"/>
</dbReference>
<dbReference type="SMART" id="SM00719">
    <property type="entry name" value="Plus3"/>
    <property type="match status" value="1"/>
</dbReference>
<keyword evidence="2" id="KW-0863">Zinc-finger</keyword>
<feature type="region of interest" description="Disordered" evidence="4">
    <location>
        <begin position="315"/>
        <end position="334"/>
    </location>
</feature>
<comment type="caution">
    <text evidence="7">The sequence shown here is derived from an EMBL/GenBank/DDBJ whole genome shotgun (WGS) entry which is preliminary data.</text>
</comment>
<dbReference type="Gene3D" id="3.90.70.200">
    <property type="entry name" value="Plus-3 domain"/>
    <property type="match status" value="1"/>
</dbReference>
<dbReference type="InterPro" id="IPR011011">
    <property type="entry name" value="Znf_FYVE_PHD"/>
</dbReference>
<dbReference type="PROSITE" id="PS51925">
    <property type="entry name" value="SWIB_MDM2"/>
    <property type="match status" value="1"/>
</dbReference>
<dbReference type="Gramene" id="PRQ24428">
    <property type="protein sequence ID" value="PRQ24428"/>
    <property type="gene ID" value="RchiOBHm_Chr6g0272291"/>
</dbReference>
<gene>
    <name evidence="7" type="ORF">RchiOBHm_Chr6g0272291</name>
</gene>
<dbReference type="SUPFAM" id="SSF47592">
    <property type="entry name" value="SWIB/MDM2 domain"/>
    <property type="match status" value="1"/>
</dbReference>
<keyword evidence="3" id="KW-0862">Zinc</keyword>
<organism evidence="7 8">
    <name type="scientific">Rosa chinensis</name>
    <name type="common">China rose</name>
    <dbReference type="NCBI Taxonomy" id="74649"/>
    <lineage>
        <taxon>Eukaryota</taxon>
        <taxon>Viridiplantae</taxon>
        <taxon>Streptophyta</taxon>
        <taxon>Embryophyta</taxon>
        <taxon>Tracheophyta</taxon>
        <taxon>Spermatophyta</taxon>
        <taxon>Magnoliopsida</taxon>
        <taxon>eudicotyledons</taxon>
        <taxon>Gunneridae</taxon>
        <taxon>Pentapetalae</taxon>
        <taxon>rosids</taxon>
        <taxon>fabids</taxon>
        <taxon>Rosales</taxon>
        <taxon>Rosaceae</taxon>
        <taxon>Rosoideae</taxon>
        <taxon>Rosoideae incertae sedis</taxon>
        <taxon>Rosa</taxon>
    </lineage>
</organism>
<dbReference type="GO" id="GO:0003677">
    <property type="term" value="F:DNA binding"/>
    <property type="evidence" value="ECO:0007669"/>
    <property type="project" value="InterPro"/>
</dbReference>
<accession>A0A2P6PR77</accession>
<keyword evidence="8" id="KW-1185">Reference proteome</keyword>
<name>A0A2P6PR77_ROSCH</name>
<keyword evidence="1" id="KW-0479">Metal-binding</keyword>
<protein>
    <submittedName>
        <fullName evidence="7">Putative chromatin regulator PHD family</fullName>
    </submittedName>
</protein>
<evidence type="ECO:0000256" key="1">
    <source>
        <dbReference type="ARBA" id="ARBA00022723"/>
    </source>
</evidence>
<dbReference type="Pfam" id="PF25980">
    <property type="entry name" value="NERD_plant"/>
    <property type="match status" value="1"/>
</dbReference>
<dbReference type="SUPFAM" id="SSF159042">
    <property type="entry name" value="Plus3-like"/>
    <property type="match status" value="1"/>
</dbReference>
<dbReference type="AlphaFoldDB" id="A0A2P6PR77"/>
<dbReference type="SMART" id="SM00249">
    <property type="entry name" value="PHD"/>
    <property type="match status" value="1"/>
</dbReference>
<dbReference type="InterPro" id="IPR036128">
    <property type="entry name" value="Plus3-like_sf"/>
</dbReference>
<dbReference type="OMA" id="THWIPRE"/>
<evidence type="ECO:0000256" key="2">
    <source>
        <dbReference type="ARBA" id="ARBA00022771"/>
    </source>
</evidence>